<reference evidence="4" key="1">
    <citation type="journal article" date="2019" name="Int. J. Syst. Evol. Microbiol.">
        <title>The Global Catalogue of Microorganisms (GCM) 10K type strain sequencing project: providing services to taxonomists for standard genome sequencing and annotation.</title>
        <authorList>
            <consortium name="The Broad Institute Genomics Platform"/>
            <consortium name="The Broad Institute Genome Sequencing Center for Infectious Disease"/>
            <person name="Wu L."/>
            <person name="Ma J."/>
        </authorList>
    </citation>
    <scope>NUCLEOTIDE SEQUENCE [LARGE SCALE GENOMIC DNA]</scope>
    <source>
        <strain evidence="4">JCM 3146</strain>
    </source>
</reference>
<proteinExistence type="predicted"/>
<dbReference type="Pfam" id="PF01243">
    <property type="entry name" value="PNPOx_N"/>
    <property type="match status" value="1"/>
</dbReference>
<gene>
    <name evidence="3" type="ORF">GCM10010151_67620</name>
</gene>
<dbReference type="Gene3D" id="2.30.110.10">
    <property type="entry name" value="Electron Transport, Fmn-binding Protein, Chain A"/>
    <property type="match status" value="1"/>
</dbReference>
<keyword evidence="4" id="KW-1185">Reference proteome</keyword>
<dbReference type="InterPro" id="IPR052019">
    <property type="entry name" value="F420H2_bilvrd_red/Heme_oxyg"/>
</dbReference>
<organism evidence="3 4">
    <name type="scientific">Actinoallomurus spadix</name>
    <dbReference type="NCBI Taxonomy" id="79912"/>
    <lineage>
        <taxon>Bacteria</taxon>
        <taxon>Bacillati</taxon>
        <taxon>Actinomycetota</taxon>
        <taxon>Actinomycetes</taxon>
        <taxon>Streptosporangiales</taxon>
        <taxon>Thermomonosporaceae</taxon>
        <taxon>Actinoallomurus</taxon>
    </lineage>
</organism>
<evidence type="ECO:0000313" key="4">
    <source>
        <dbReference type="Proteomes" id="UP001501822"/>
    </source>
</evidence>
<sequence>MSQVMSVEEREAFLAGVRIGVLSVAGDGGDRAPVTMPLWYCYQPGGELYFITGASSRKAELIREAGRVSLCAHNDDPPYRYVTVEGPVTAIDEPAGETERAELAHRYLGPDLGDRYLRSTHGEGLALFRIRPEHWCSADFGKRPE</sequence>
<dbReference type="PANTHER" id="PTHR35176:SF6">
    <property type="entry name" value="HEME OXYGENASE HI_0854-RELATED"/>
    <property type="match status" value="1"/>
</dbReference>
<comment type="caution">
    <text evidence="3">The sequence shown here is derived from an EMBL/GenBank/DDBJ whole genome shotgun (WGS) entry which is preliminary data.</text>
</comment>
<name>A0ABP3HHK1_9ACTN</name>
<dbReference type="EMBL" id="BAAABM010000066">
    <property type="protein sequence ID" value="GAA0368181.1"/>
    <property type="molecule type" value="Genomic_DNA"/>
</dbReference>
<accession>A0ABP3HHK1</accession>
<protein>
    <submittedName>
        <fullName evidence="3">Pyridoxamine 5'-phosphate oxidase family protein</fullName>
    </submittedName>
</protein>
<feature type="domain" description="Pyridoxamine 5'-phosphate oxidase N-terminal" evidence="2">
    <location>
        <begin position="8"/>
        <end position="135"/>
    </location>
</feature>
<dbReference type="InterPro" id="IPR011576">
    <property type="entry name" value="Pyridox_Oxase_N"/>
</dbReference>
<dbReference type="PANTHER" id="PTHR35176">
    <property type="entry name" value="HEME OXYGENASE HI_0854-RELATED"/>
    <property type="match status" value="1"/>
</dbReference>
<evidence type="ECO:0000259" key="2">
    <source>
        <dbReference type="Pfam" id="PF01243"/>
    </source>
</evidence>
<keyword evidence="1" id="KW-0560">Oxidoreductase</keyword>
<evidence type="ECO:0000313" key="3">
    <source>
        <dbReference type="EMBL" id="GAA0368181.1"/>
    </source>
</evidence>
<dbReference type="InterPro" id="IPR012349">
    <property type="entry name" value="Split_barrel_FMN-bd"/>
</dbReference>
<dbReference type="RefSeq" id="WP_252799361.1">
    <property type="nucleotide sequence ID" value="NZ_BAAABM010000066.1"/>
</dbReference>
<dbReference type="SUPFAM" id="SSF50475">
    <property type="entry name" value="FMN-binding split barrel"/>
    <property type="match status" value="1"/>
</dbReference>
<dbReference type="Proteomes" id="UP001501822">
    <property type="component" value="Unassembled WGS sequence"/>
</dbReference>
<evidence type="ECO:0000256" key="1">
    <source>
        <dbReference type="ARBA" id="ARBA00023002"/>
    </source>
</evidence>